<dbReference type="EMBL" id="MLKD01000017">
    <property type="protein sequence ID" value="OQE18709.1"/>
    <property type="molecule type" value="Genomic_DNA"/>
</dbReference>
<dbReference type="InterPro" id="IPR002938">
    <property type="entry name" value="FAD-bd"/>
</dbReference>
<evidence type="ECO:0000313" key="11">
    <source>
        <dbReference type="EMBL" id="OQE18709.1"/>
    </source>
</evidence>
<dbReference type="AlphaFoldDB" id="A0A1V6SYB5"/>
<keyword evidence="6 9" id="KW-1133">Transmembrane helix</keyword>
<protein>
    <recommendedName>
        <fullName evidence="10">FAD-binding domain-containing protein</fullName>
    </recommendedName>
</protein>
<evidence type="ECO:0000256" key="3">
    <source>
        <dbReference type="ARBA" id="ARBA00022630"/>
    </source>
</evidence>
<dbReference type="InterPro" id="IPR036188">
    <property type="entry name" value="FAD/NAD-bd_sf"/>
</dbReference>
<accession>A0A1V6SYB5</accession>
<dbReference type="GO" id="GO:0071949">
    <property type="term" value="F:FAD binding"/>
    <property type="evidence" value="ECO:0007669"/>
    <property type="project" value="InterPro"/>
</dbReference>
<name>A0A1V6SYB5_9EURO</name>
<dbReference type="STRING" id="303698.A0A1V6SYB5"/>
<evidence type="ECO:0000313" key="12">
    <source>
        <dbReference type="Proteomes" id="UP000191285"/>
    </source>
</evidence>
<keyword evidence="8 9" id="KW-0472">Membrane</keyword>
<evidence type="ECO:0000256" key="9">
    <source>
        <dbReference type="SAM" id="Phobius"/>
    </source>
</evidence>
<evidence type="ECO:0000256" key="2">
    <source>
        <dbReference type="ARBA" id="ARBA00007992"/>
    </source>
</evidence>
<evidence type="ECO:0000256" key="8">
    <source>
        <dbReference type="ARBA" id="ARBA00023136"/>
    </source>
</evidence>
<dbReference type="Gene3D" id="3.50.50.60">
    <property type="entry name" value="FAD/NAD(P)-binding domain"/>
    <property type="match status" value="1"/>
</dbReference>
<evidence type="ECO:0000256" key="4">
    <source>
        <dbReference type="ARBA" id="ARBA00022692"/>
    </source>
</evidence>
<comment type="subcellular location">
    <subcellularLocation>
        <location evidence="1">Membrane</location>
    </subcellularLocation>
</comment>
<keyword evidence="4 9" id="KW-0812">Transmembrane</keyword>
<dbReference type="Proteomes" id="UP000191285">
    <property type="component" value="Unassembled WGS sequence"/>
</dbReference>
<keyword evidence="12" id="KW-1185">Reference proteome</keyword>
<dbReference type="PANTHER" id="PTHR47356:SF2">
    <property type="entry name" value="FAD-BINDING DOMAIN-CONTAINING PROTEIN-RELATED"/>
    <property type="match status" value="1"/>
</dbReference>
<dbReference type="PRINTS" id="PR00420">
    <property type="entry name" value="RNGMNOXGNASE"/>
</dbReference>
<dbReference type="OrthoDB" id="2431938at2759"/>
<keyword evidence="3" id="KW-0285">Flavoprotein</keyword>
<dbReference type="PANTHER" id="PTHR47356">
    <property type="entry name" value="FAD-DEPENDENT MONOOXYGENASE ASQG-RELATED"/>
    <property type="match status" value="1"/>
</dbReference>
<evidence type="ECO:0000256" key="6">
    <source>
        <dbReference type="ARBA" id="ARBA00022989"/>
    </source>
</evidence>
<dbReference type="GO" id="GO:0004497">
    <property type="term" value="F:monooxygenase activity"/>
    <property type="evidence" value="ECO:0007669"/>
    <property type="project" value="InterPro"/>
</dbReference>
<proteinExistence type="inferred from homology"/>
<reference evidence="12" key="1">
    <citation type="journal article" date="2017" name="Nat. Microbiol.">
        <title>Global analysis of biosynthetic gene clusters reveals vast potential of secondary metabolite production in Penicillium species.</title>
        <authorList>
            <person name="Nielsen J.C."/>
            <person name="Grijseels S."/>
            <person name="Prigent S."/>
            <person name="Ji B."/>
            <person name="Dainat J."/>
            <person name="Nielsen K.F."/>
            <person name="Frisvad J.C."/>
            <person name="Workman M."/>
            <person name="Nielsen J."/>
        </authorList>
    </citation>
    <scope>NUCLEOTIDE SEQUENCE [LARGE SCALE GENOMIC DNA]</scope>
    <source>
        <strain evidence="12">IBT 24891</strain>
    </source>
</reference>
<dbReference type="GO" id="GO:0016020">
    <property type="term" value="C:membrane"/>
    <property type="evidence" value="ECO:0007669"/>
    <property type="project" value="UniProtKB-SubCell"/>
</dbReference>
<comment type="caution">
    <text evidence="11">The sequence shown here is derived from an EMBL/GenBank/DDBJ whole genome shotgun (WGS) entry which is preliminary data.</text>
</comment>
<gene>
    <name evidence="11" type="ORF">PENSTE_c017G05943</name>
</gene>
<comment type="similarity">
    <text evidence="2">Belongs to the paxM FAD-dependent monooxygenase family.</text>
</comment>
<feature type="domain" description="FAD-binding" evidence="10">
    <location>
        <begin position="11"/>
        <end position="180"/>
    </location>
</feature>
<keyword evidence="5" id="KW-0274">FAD</keyword>
<feature type="transmembrane region" description="Helical" evidence="9">
    <location>
        <begin position="222"/>
        <end position="244"/>
    </location>
</feature>
<dbReference type="InterPro" id="IPR050562">
    <property type="entry name" value="FAD_mOase_fung"/>
</dbReference>
<feature type="domain" description="FAD-binding" evidence="10">
    <location>
        <begin position="291"/>
        <end position="378"/>
    </location>
</feature>
<dbReference type="Pfam" id="PF01494">
    <property type="entry name" value="FAD_binding_3"/>
    <property type="match status" value="2"/>
</dbReference>
<feature type="transmembrane region" description="Helical" evidence="9">
    <location>
        <begin position="448"/>
        <end position="466"/>
    </location>
</feature>
<evidence type="ECO:0000256" key="1">
    <source>
        <dbReference type="ARBA" id="ARBA00004370"/>
    </source>
</evidence>
<keyword evidence="7" id="KW-0560">Oxidoreductase</keyword>
<evidence type="ECO:0000259" key="10">
    <source>
        <dbReference type="Pfam" id="PF01494"/>
    </source>
</evidence>
<organism evidence="11 12">
    <name type="scientific">Penicillium steckii</name>
    <dbReference type="NCBI Taxonomy" id="303698"/>
    <lineage>
        <taxon>Eukaryota</taxon>
        <taxon>Fungi</taxon>
        <taxon>Dikarya</taxon>
        <taxon>Ascomycota</taxon>
        <taxon>Pezizomycotina</taxon>
        <taxon>Eurotiomycetes</taxon>
        <taxon>Eurotiomycetidae</taxon>
        <taxon>Eurotiales</taxon>
        <taxon>Aspergillaceae</taxon>
        <taxon>Penicillium</taxon>
    </lineage>
</organism>
<evidence type="ECO:0000256" key="5">
    <source>
        <dbReference type="ARBA" id="ARBA00022827"/>
    </source>
</evidence>
<dbReference type="SUPFAM" id="SSF51905">
    <property type="entry name" value="FAD/NAD(P)-binding domain"/>
    <property type="match status" value="1"/>
</dbReference>
<evidence type="ECO:0000256" key="7">
    <source>
        <dbReference type="ARBA" id="ARBA00023002"/>
    </source>
</evidence>
<sequence>MTSSNQKMNDFTVLIAGGSLVGLGLALSFERAGINYELFEKGEFAPQLGASIGLHPHTIRILEQLGAWSDIEGQVVPLQGRNHYDEKGDCFEKSHVLRHIQRVLRRPIIFMERCKALEALHSHVIDKSKLHSNSAVVFYEESDEEVTVTLNNGTKHRGNLLIGADGVHSKVRDLMADKINQTDESLAKDIREAFSSEYNCIFAVSRNGSEKQFLPDAMVHNVYYPGYSAVSAAGVHGLVFWFLFMKASELTKLPDCPRFTDEDAEKCIRKYGSSLVGPGYTIQDLWDNRVKASMVPLEEGVVKQWFHNRVVLIGDAVHKATVNPGLGGNLAYEGIARLTNGLVSLLKESPRPSIEELNTVFDTYVAGQKPRAETVVDLSGQITRYEAQDTWILKFAAKYLVPLVSDSLKAKLYASFSRGGPWLEYLPLPTTDIHSEGLHSSKDFCRGIPMLVISATLLVGVGSVFLV</sequence>